<organism evidence="4">
    <name type="scientific">Thalassiosira nordenskioeldii</name>
    <name type="common">Marine diatom</name>
    <dbReference type="NCBI Taxonomy" id="83372"/>
    <lineage>
        <taxon>Eukaryota</taxon>
        <taxon>Sar</taxon>
        <taxon>Stramenopiles</taxon>
        <taxon>Ochrophyta</taxon>
        <taxon>Bacillariophyta</taxon>
        <taxon>Coscinodiscophyceae</taxon>
        <taxon>Thalassiosirophycidae</taxon>
        <taxon>Thalassiosirales</taxon>
        <taxon>Thalassiosiraceae</taxon>
        <taxon>Thalassiosira</taxon>
    </lineage>
</organism>
<accession>A0A891GUC8</accession>
<evidence type="ECO:0000256" key="1">
    <source>
        <dbReference type="ARBA" id="ARBA00022980"/>
    </source>
</evidence>
<evidence type="ECO:0000256" key="2">
    <source>
        <dbReference type="ARBA" id="ARBA00023274"/>
    </source>
</evidence>
<dbReference type="GeneID" id="67267278"/>
<reference evidence="4" key="1">
    <citation type="journal article" date="2021" name="Mitochondrial DNA Part B Resour">
        <title>Complete mitochondrial genome of the harmful algal bloom species Thalassiosira nordenskioeldii (Mediophyceae, Bacillariophyta) from the east China sea.</title>
        <authorList>
            <person name="Liu K."/>
            <person name="Liu S."/>
            <person name="Chen Y."/>
            <person name="Liu F."/>
            <person name="Chen N."/>
        </authorList>
    </citation>
    <scope>NUCLEOTIDE SEQUENCE</scope>
    <source>
        <strain evidence="4">CNS00052</strain>
    </source>
</reference>
<dbReference type="Pfam" id="PF00338">
    <property type="entry name" value="Ribosomal_S10"/>
    <property type="match status" value="1"/>
</dbReference>
<dbReference type="EMBL" id="MW387419">
    <property type="protein sequence ID" value="QRK25930.1"/>
    <property type="molecule type" value="Genomic_DNA"/>
</dbReference>
<proteinExistence type="predicted"/>
<feature type="domain" description="Small ribosomal subunit protein uS10" evidence="3">
    <location>
        <begin position="6"/>
        <end position="102"/>
    </location>
</feature>
<dbReference type="GO" id="GO:0005840">
    <property type="term" value="C:ribosome"/>
    <property type="evidence" value="ECO:0007669"/>
    <property type="project" value="UniProtKB-KW"/>
</dbReference>
<dbReference type="InterPro" id="IPR027486">
    <property type="entry name" value="Ribosomal_uS10_dom"/>
</dbReference>
<dbReference type="GO" id="GO:1990904">
    <property type="term" value="C:ribonucleoprotein complex"/>
    <property type="evidence" value="ECO:0007669"/>
    <property type="project" value="UniProtKB-KW"/>
</dbReference>
<dbReference type="InterPro" id="IPR036838">
    <property type="entry name" value="Ribosomal_uS10_dom_sf"/>
</dbReference>
<gene>
    <name evidence="4" type="primary">rps10</name>
</gene>
<name>A0A891GUC8_THANO</name>
<keyword evidence="2" id="KW-0687">Ribonucleoprotein</keyword>
<sequence>MFIILSIYSKNLNSLTDFLKFFYKFKTNKIFEIKFCTVQSQQRRQFFFLSTLQSPHVNKKSQEQFGYYTYSKKLKINIFQMAKFLAIWKTVNTALFPDIKINTRFQLCNKPVKLKLTDKINVDKFKLKFLKKEKTSYMNKFKKQTVTSFTPKQLFNAQAKNLKLRYYKKVSNTTAYTFLKLLDINGEILQSSCNFNYEPAAGEPTPGEITLEKSV</sequence>
<protein>
    <submittedName>
        <fullName evidence="4">Ribosomal protein S10</fullName>
    </submittedName>
</protein>
<geneLocation type="mitochondrion" evidence="4"/>
<dbReference type="RefSeq" id="YP_010164027.1">
    <property type="nucleotide sequence ID" value="NC_057471.1"/>
</dbReference>
<dbReference type="AlphaFoldDB" id="A0A891GUC8"/>
<keyword evidence="1 4" id="KW-0689">Ribosomal protein</keyword>
<evidence type="ECO:0000313" key="4">
    <source>
        <dbReference type="EMBL" id="QRK25930.1"/>
    </source>
</evidence>
<dbReference type="SUPFAM" id="SSF54999">
    <property type="entry name" value="Ribosomal protein S10"/>
    <property type="match status" value="1"/>
</dbReference>
<keyword evidence="4" id="KW-0496">Mitochondrion</keyword>
<dbReference type="Gene3D" id="3.30.70.600">
    <property type="entry name" value="Ribosomal protein S10 domain"/>
    <property type="match status" value="1"/>
</dbReference>
<evidence type="ECO:0000259" key="3">
    <source>
        <dbReference type="Pfam" id="PF00338"/>
    </source>
</evidence>